<dbReference type="InParanoid" id="D1C5Q7"/>
<protein>
    <submittedName>
        <fullName evidence="2">CinA domain protein</fullName>
    </submittedName>
</protein>
<dbReference type="KEGG" id="sti:Sthe_2029"/>
<accession>D1C5Q7</accession>
<sequence length="176" mass="18311">MWGRVARVAARTMEQQLADILTRQELTIATAESCTGGLVAHRITTVPGSSAYFVGGIVSYSNDLKERLLHVPREVLEQHGAVSRECALAMARGVRATTGADIGVSTTGIAGPGGATPTKPVGLVYIACVTPAGEACEEHRWDGDRASNIARTAEAALRLAVEMARRVPGTGAGTTA</sequence>
<dbReference type="SUPFAM" id="SSF142433">
    <property type="entry name" value="CinA-like"/>
    <property type="match status" value="1"/>
</dbReference>
<evidence type="ECO:0000259" key="1">
    <source>
        <dbReference type="Pfam" id="PF02464"/>
    </source>
</evidence>
<keyword evidence="3" id="KW-1185">Reference proteome</keyword>
<proteinExistence type="predicted"/>
<dbReference type="AlphaFoldDB" id="D1C5Q7"/>
<dbReference type="HOGENOM" id="CLU_030805_1_2_0"/>
<dbReference type="eggNOG" id="COG1546">
    <property type="taxonomic scope" value="Bacteria"/>
</dbReference>
<reference evidence="3" key="1">
    <citation type="submission" date="2009-11" db="EMBL/GenBank/DDBJ databases">
        <title>The complete chromosome 1 of Sphaerobacter thermophilus DSM 20745.</title>
        <authorList>
            <person name="Lucas S."/>
            <person name="Copeland A."/>
            <person name="Lapidus A."/>
            <person name="Glavina del Rio T."/>
            <person name="Dalin E."/>
            <person name="Tice H."/>
            <person name="Bruce D."/>
            <person name="Goodwin L."/>
            <person name="Pitluck S."/>
            <person name="Kyrpides N."/>
            <person name="Mavromatis K."/>
            <person name="Ivanova N."/>
            <person name="Mikhailova N."/>
            <person name="LaButti K.M."/>
            <person name="Clum A."/>
            <person name="Sun H.I."/>
            <person name="Brettin T."/>
            <person name="Detter J.C."/>
            <person name="Han C."/>
            <person name="Larimer F."/>
            <person name="Land M."/>
            <person name="Hauser L."/>
            <person name="Markowitz V."/>
            <person name="Cheng J.F."/>
            <person name="Hugenholtz P."/>
            <person name="Woyke T."/>
            <person name="Wu D."/>
            <person name="Steenblock K."/>
            <person name="Schneider S."/>
            <person name="Pukall R."/>
            <person name="Goeker M."/>
            <person name="Klenk H.P."/>
            <person name="Eisen J.A."/>
        </authorList>
    </citation>
    <scope>NUCLEOTIDE SEQUENCE [LARGE SCALE GENOMIC DNA]</scope>
    <source>
        <strain evidence="3">ATCC 49802 / DSM 20745 / S 6022</strain>
    </source>
</reference>
<dbReference type="NCBIfam" id="TIGR00199">
    <property type="entry name" value="PncC_domain"/>
    <property type="match status" value="1"/>
</dbReference>
<evidence type="ECO:0000313" key="2">
    <source>
        <dbReference type="EMBL" id="ACZ39459.1"/>
    </source>
</evidence>
<dbReference type="EMBL" id="CP001823">
    <property type="protein sequence ID" value="ACZ39459.1"/>
    <property type="molecule type" value="Genomic_DNA"/>
</dbReference>
<dbReference type="InterPro" id="IPR008136">
    <property type="entry name" value="CinA_C"/>
</dbReference>
<dbReference type="OrthoDB" id="9801454at2"/>
<dbReference type="Proteomes" id="UP000002027">
    <property type="component" value="Chromosome 1"/>
</dbReference>
<dbReference type="InterPro" id="IPR036653">
    <property type="entry name" value="CinA-like_C"/>
</dbReference>
<gene>
    <name evidence="2" type="ordered locus">Sthe_2029</name>
</gene>
<name>D1C5Q7_SPHTD</name>
<dbReference type="Pfam" id="PF02464">
    <property type="entry name" value="CinA"/>
    <property type="match status" value="1"/>
</dbReference>
<reference evidence="2 3" key="2">
    <citation type="journal article" date="2010" name="Stand. Genomic Sci.">
        <title>Complete genome sequence of Desulfohalobium retbaense type strain (HR(100)).</title>
        <authorList>
            <person name="Spring S."/>
            <person name="Nolan M."/>
            <person name="Lapidus A."/>
            <person name="Glavina Del Rio T."/>
            <person name="Copeland A."/>
            <person name="Tice H."/>
            <person name="Cheng J.F."/>
            <person name="Lucas S."/>
            <person name="Land M."/>
            <person name="Chen F."/>
            <person name="Bruce D."/>
            <person name="Goodwin L."/>
            <person name="Pitluck S."/>
            <person name="Ivanova N."/>
            <person name="Mavromatis K."/>
            <person name="Mikhailova N."/>
            <person name="Pati A."/>
            <person name="Chen A."/>
            <person name="Palaniappan K."/>
            <person name="Hauser L."/>
            <person name="Chang Y.J."/>
            <person name="Jeffries C.D."/>
            <person name="Munk C."/>
            <person name="Kiss H."/>
            <person name="Chain P."/>
            <person name="Han C."/>
            <person name="Brettin T."/>
            <person name="Detter J.C."/>
            <person name="Schuler E."/>
            <person name="Goker M."/>
            <person name="Rohde M."/>
            <person name="Bristow J."/>
            <person name="Eisen J.A."/>
            <person name="Markowitz V."/>
            <person name="Hugenholtz P."/>
            <person name="Kyrpides N.C."/>
            <person name="Klenk H.P."/>
        </authorList>
    </citation>
    <scope>NUCLEOTIDE SEQUENCE [LARGE SCALE GENOMIC DNA]</scope>
    <source>
        <strain evidence="3">ATCC 49802 / DSM 20745 / S 6022</strain>
    </source>
</reference>
<dbReference type="Gene3D" id="3.90.950.20">
    <property type="entry name" value="CinA-like"/>
    <property type="match status" value="1"/>
</dbReference>
<dbReference type="STRING" id="479434.Sthe_2029"/>
<feature type="domain" description="CinA C-terminal" evidence="1">
    <location>
        <begin position="12"/>
        <end position="161"/>
    </location>
</feature>
<evidence type="ECO:0000313" key="3">
    <source>
        <dbReference type="Proteomes" id="UP000002027"/>
    </source>
</evidence>
<organism evidence="2 3">
    <name type="scientific">Sphaerobacter thermophilus (strain ATCC 49802 / DSM 20745 / KCCM 41009 / NCIMB 13125 / S 6022)</name>
    <dbReference type="NCBI Taxonomy" id="479434"/>
    <lineage>
        <taxon>Bacteria</taxon>
        <taxon>Pseudomonadati</taxon>
        <taxon>Thermomicrobiota</taxon>
        <taxon>Thermomicrobia</taxon>
        <taxon>Sphaerobacterales</taxon>
        <taxon>Sphaerobacterineae</taxon>
        <taxon>Sphaerobacteraceae</taxon>
        <taxon>Sphaerobacter</taxon>
    </lineage>
</organism>